<dbReference type="PANTHER" id="PTHR42648">
    <property type="entry name" value="TRANSPOSASE, PUTATIVE-RELATED"/>
    <property type="match status" value="1"/>
</dbReference>
<reference evidence="8" key="1">
    <citation type="journal article" date="2022" name="Int. J. Mol. Sci.">
        <title>Draft Genome of Tanacetum Coccineum: Genomic Comparison of Closely Related Tanacetum-Family Plants.</title>
        <authorList>
            <person name="Yamashiro T."/>
            <person name="Shiraishi A."/>
            <person name="Nakayama K."/>
            <person name="Satake H."/>
        </authorList>
    </citation>
    <scope>NUCLEOTIDE SEQUENCE</scope>
</reference>
<dbReference type="Pfam" id="PF07727">
    <property type="entry name" value="RVT_2"/>
    <property type="match status" value="1"/>
</dbReference>
<feature type="compositionally biased region" description="Polar residues" evidence="6">
    <location>
        <begin position="979"/>
        <end position="1008"/>
    </location>
</feature>
<dbReference type="PROSITE" id="PS50994">
    <property type="entry name" value="INTEGRASE"/>
    <property type="match status" value="1"/>
</dbReference>
<dbReference type="Proteomes" id="UP001151760">
    <property type="component" value="Unassembled WGS sequence"/>
</dbReference>
<dbReference type="Pfam" id="PF00665">
    <property type="entry name" value="rve"/>
    <property type="match status" value="1"/>
</dbReference>
<evidence type="ECO:0000256" key="2">
    <source>
        <dbReference type="ARBA" id="ARBA00022723"/>
    </source>
</evidence>
<feature type="region of interest" description="Disordered" evidence="6">
    <location>
        <begin position="685"/>
        <end position="719"/>
    </location>
</feature>
<keyword evidence="2" id="KW-0479">Metal-binding</keyword>
<evidence type="ECO:0000256" key="5">
    <source>
        <dbReference type="SAM" id="Coils"/>
    </source>
</evidence>
<feature type="domain" description="Integrase catalytic" evidence="7">
    <location>
        <begin position="1392"/>
        <end position="1557"/>
    </location>
</feature>
<evidence type="ECO:0000256" key="6">
    <source>
        <dbReference type="SAM" id="MobiDB-lite"/>
    </source>
</evidence>
<dbReference type="InterPro" id="IPR054722">
    <property type="entry name" value="PolX-like_BBD"/>
</dbReference>
<gene>
    <name evidence="8" type="ORF">Tco_0683072</name>
</gene>
<keyword evidence="9" id="KW-1185">Reference proteome</keyword>
<dbReference type="SUPFAM" id="SSF53098">
    <property type="entry name" value="Ribonuclease H-like"/>
    <property type="match status" value="1"/>
</dbReference>
<sequence>MFRNLDQLRLQLEKENLLEVNPRTCLDALRTQFKEFFASKRVNSSEHLNQCWQKDFKEYMFCEPDTYRRDLLELDTLEAVIHRAVITYGKLQLQSQDVQINPVQAVDDSLIVSKSSWIESENNNALSTSVNETQLQQHEITPHYLPKVREYVLAKPHHVIAPGSFRNSQEESYGSNDMAHNHYLEEARKKTQERNMNSKPSVMHTTSLQNTTNGSKPNPRSNNQISRSLPVSKSSCGMSNGVSLVDHSRNSSSFSDSKHFVCSTCHKCVFNANHDNCITKFLKEVNSLAKVQSSKTRNINKLVERKSHTQKPGRQIAKGQRFSPKKSSAVHEKPNTPKSCLSEPPNGSNDDITNPYECDQTLNVSAGTTNLSAVQASLFNDRWRLLTTLQAPFLKEKKGVCFSALYLWKKRNLLVFDHSYQHDSCFFHARSVIKWINIQSMVDVPIHQEDLVVQRTPLIDPVISMIYSMAREDEFHDDNPPPPPVPPTQQAPHTLSTIKLPILKKGEYDIWAMKMEHYLGHTDYPIWEVIQKGNGPVQVSTDTNGQIRVLPPKTAEEILARERERKARTTLLMSIPEDHLAKFHKMTDAKEMWEAIKSRFGGNDESKKMQKYILKQQFESFFVSNSEGLHKGYDRFQSLLSQLEIHGAGVDTLSFDDLYNNYRVFESDVKGSTASSSSTQNVAFVSSKSTSSTNDVSTDYGVSTSSGHNSQKEGSSSYTDELKRDGFEMASGHDFHKIEEVLQEYREKAVEEPKALVTLDGDGVDWTGHAEDEQENFALMAYSNSGSNTEVTSCSKECEESYAKLKKLYDEQREQLGDASIEIQAYTQALKKVEAQLVCHQQNQLVYEEKIRFMKIDLDDKTNVLTYHKKLLAEAVKEKEELKTKLENIQSSSKGLSKLLNSQMSAKDKSRLGYGDQIHEGVLSYENEVLESVFDSRSSDVEDSPVYDRFAKVEGMHAVPPPMTGIYMPPKSDFGIDESNFTYGPKQSKTSESAANTSDSISCESNSSVETLESVPKRVVNEPKAISKPKVWSDAPIIEEYESDSDDGYVIKPSKEQEKPSFALVNTVKHVKTPRKTVKEQNTCSPSPKADKRDWNGLMSKKLGLGYVNTTRQNLSSQAATNSTAKKVNTARPIMNEIRQRNNYYKSHSPIRRPFNISTAPKANFTNHKVNTAGDKIVSVVGGNRETADDPQKALKNKGIIDSGCSRHMTRNKAYLVEYQDYNGGPVAFGGSKGQITGKGKIITGKLDFEDVYFVKELKQFNLFSVSQMCDKKNKVLFTDSECLVLSPDFKLPDENQVLLRVPRQNNMYSFNLENIVPTGGLACLIAKATVDESNKWHRRLGHVNFKNLNKLVKGNLVRGLPSKIFQNDHTCVACQKGKQHKASCKAKVVSSISQPLQLLHMDLFGPTYVRSINHKTYCLVITDDFSRFSWVFFLRTKDETSGILKDFIRQIENQLNQKVKTIRCDNGTEFKNRDIIEFCGSKGIKREYSNARTPQQNGVVERKNRTLIEAARTMLAYSFLPNTFWAEAVSTACYVLNRVLEDQAFFEELERLKRQEKEANDAAEAFRKEFAQCIEDLLLQAGAARATSTNTVNIVSSPISTTSPSRVFSTGGPDLTNNDQDDSQIPALEDIYDNPSDGFLPNASMMMRCNPTSAVQTRSKVNKSSGAHAFVSYIQKQRRNNHKDFQHCLFACFLSQIEPKKISQALEDESWVDAMQEELLQFKIQKGFIVMQMDVKSAFLYGTIDEEVYVSQPPGFVDPKFPKKVYKVVKALYGLHQAPRAWYATLSTFLLKSRYRRGTIDKTLFIKKDKNDIMLVQVYVDDIIFGSTKKSWCDEFEALMKSRF</sequence>
<accession>A0ABQ4XT13</accession>
<dbReference type="InterPro" id="IPR039537">
    <property type="entry name" value="Retrotran_Ty1/copia-like"/>
</dbReference>
<evidence type="ECO:0000313" key="8">
    <source>
        <dbReference type="EMBL" id="GJS68507.1"/>
    </source>
</evidence>
<feature type="coiled-coil region" evidence="5">
    <location>
        <begin position="795"/>
        <end position="843"/>
    </location>
</feature>
<dbReference type="Pfam" id="PF13976">
    <property type="entry name" value="gag_pre-integrs"/>
    <property type="match status" value="1"/>
</dbReference>
<comment type="caution">
    <text evidence="8">The sequence shown here is derived from an EMBL/GenBank/DDBJ whole genome shotgun (WGS) entry which is preliminary data.</text>
</comment>
<feature type="compositionally biased region" description="Low complexity" evidence="6">
    <location>
        <begin position="1596"/>
        <end position="1606"/>
    </location>
</feature>
<keyword evidence="3" id="KW-0064">Aspartyl protease</keyword>
<evidence type="ECO:0000256" key="3">
    <source>
        <dbReference type="ARBA" id="ARBA00022750"/>
    </source>
</evidence>
<dbReference type="InterPro" id="IPR036397">
    <property type="entry name" value="RNaseH_sf"/>
</dbReference>
<dbReference type="EMBL" id="BQNB010009795">
    <property type="protein sequence ID" value="GJS68507.1"/>
    <property type="molecule type" value="Genomic_DNA"/>
</dbReference>
<reference evidence="8" key="2">
    <citation type="submission" date="2022-01" db="EMBL/GenBank/DDBJ databases">
        <authorList>
            <person name="Yamashiro T."/>
            <person name="Shiraishi A."/>
            <person name="Satake H."/>
            <person name="Nakayama K."/>
        </authorList>
    </citation>
    <scope>NUCLEOTIDE SEQUENCE</scope>
</reference>
<feature type="region of interest" description="Disordered" evidence="6">
    <location>
        <begin position="978"/>
        <end position="1008"/>
    </location>
</feature>
<dbReference type="InterPro" id="IPR013103">
    <property type="entry name" value="RVT_2"/>
</dbReference>
<feature type="compositionally biased region" description="Low complexity" evidence="6">
    <location>
        <begin position="685"/>
        <end position="699"/>
    </location>
</feature>
<name>A0ABQ4XT13_9ASTR</name>
<feature type="compositionally biased region" description="Pro residues" evidence="6">
    <location>
        <begin position="480"/>
        <end position="489"/>
    </location>
</feature>
<dbReference type="Pfam" id="PF22936">
    <property type="entry name" value="Pol_BBD"/>
    <property type="match status" value="1"/>
</dbReference>
<feature type="region of interest" description="Disordered" evidence="6">
    <location>
        <begin position="1596"/>
        <end position="1622"/>
    </location>
</feature>
<dbReference type="InterPro" id="IPR001584">
    <property type="entry name" value="Integrase_cat-core"/>
</dbReference>
<dbReference type="InterPro" id="IPR012337">
    <property type="entry name" value="RNaseH-like_sf"/>
</dbReference>
<keyword evidence="1" id="KW-0645">Protease</keyword>
<feature type="region of interest" description="Disordered" evidence="6">
    <location>
        <begin position="304"/>
        <end position="346"/>
    </location>
</feature>
<protein>
    <submittedName>
        <fullName evidence="8">Ribonuclease H-like domain-containing protein</fullName>
    </submittedName>
</protein>
<organism evidence="8 9">
    <name type="scientific">Tanacetum coccineum</name>
    <dbReference type="NCBI Taxonomy" id="301880"/>
    <lineage>
        <taxon>Eukaryota</taxon>
        <taxon>Viridiplantae</taxon>
        <taxon>Streptophyta</taxon>
        <taxon>Embryophyta</taxon>
        <taxon>Tracheophyta</taxon>
        <taxon>Spermatophyta</taxon>
        <taxon>Magnoliopsida</taxon>
        <taxon>eudicotyledons</taxon>
        <taxon>Gunneridae</taxon>
        <taxon>Pentapetalae</taxon>
        <taxon>asterids</taxon>
        <taxon>campanulids</taxon>
        <taxon>Asterales</taxon>
        <taxon>Asteraceae</taxon>
        <taxon>Asteroideae</taxon>
        <taxon>Anthemideae</taxon>
        <taxon>Anthemidinae</taxon>
        <taxon>Tanacetum</taxon>
    </lineage>
</organism>
<evidence type="ECO:0000313" key="9">
    <source>
        <dbReference type="Proteomes" id="UP001151760"/>
    </source>
</evidence>
<keyword evidence="5" id="KW-0175">Coiled coil</keyword>
<dbReference type="InterPro" id="IPR043502">
    <property type="entry name" value="DNA/RNA_pol_sf"/>
</dbReference>
<dbReference type="Gene3D" id="3.30.420.10">
    <property type="entry name" value="Ribonuclease H-like superfamily/Ribonuclease H"/>
    <property type="match status" value="1"/>
</dbReference>
<dbReference type="SUPFAM" id="SSF56672">
    <property type="entry name" value="DNA/RNA polymerases"/>
    <property type="match status" value="1"/>
</dbReference>
<dbReference type="InterPro" id="IPR025724">
    <property type="entry name" value="GAG-pre-integrase_dom"/>
</dbReference>
<evidence type="ECO:0000256" key="4">
    <source>
        <dbReference type="ARBA" id="ARBA00022801"/>
    </source>
</evidence>
<evidence type="ECO:0000256" key="1">
    <source>
        <dbReference type="ARBA" id="ARBA00022670"/>
    </source>
</evidence>
<feature type="compositionally biased region" description="Polar residues" evidence="6">
    <location>
        <begin position="194"/>
        <end position="237"/>
    </location>
</feature>
<feature type="region of interest" description="Disordered" evidence="6">
    <location>
        <begin position="189"/>
        <end position="237"/>
    </location>
</feature>
<dbReference type="Pfam" id="PF14223">
    <property type="entry name" value="Retrotran_gag_2"/>
    <property type="match status" value="1"/>
</dbReference>
<keyword evidence="4" id="KW-0378">Hydrolase</keyword>
<proteinExistence type="predicted"/>
<feature type="compositionally biased region" description="Polar residues" evidence="6">
    <location>
        <begin position="700"/>
        <end position="719"/>
    </location>
</feature>
<feature type="region of interest" description="Disordered" evidence="6">
    <location>
        <begin position="473"/>
        <end position="492"/>
    </location>
</feature>
<dbReference type="PANTHER" id="PTHR42648:SF32">
    <property type="entry name" value="RIBONUCLEASE H-LIKE DOMAIN, GAG-PRE-INTEGRASE DOMAIN PROTEIN-RELATED"/>
    <property type="match status" value="1"/>
</dbReference>
<evidence type="ECO:0000259" key="7">
    <source>
        <dbReference type="PROSITE" id="PS50994"/>
    </source>
</evidence>